<evidence type="ECO:0000259" key="8">
    <source>
        <dbReference type="PROSITE" id="PS51382"/>
    </source>
</evidence>
<evidence type="ECO:0000256" key="2">
    <source>
        <dbReference type="ARBA" id="ARBA00022554"/>
    </source>
</evidence>
<sequence length="869" mass="99481">MKFEDRILNKSVPEWKFYNINYEELKLVIKKVTTYDRHNLKDTNIEKLLCQCTVAFNCEFQNVNLFVSLKIKEISTRILSIESSIIDFSKSLNKNFRSRFNLRKLKIINAHVDDCNFELQLLSRFLIVQRIALRKLFKKLLNEFPQKKENPSLATEYIASIRNSENLRKGHEGVSFMNLDLDPYLLEVSLIVDVLHDLENKLEGVNDSVEGLSPINRPGESIHTNSSPEASNSISSTSPRSIPLLSKNKSSKMVDSSVEFDTALIDKSETLGRFLISSEDVEGLKFMLLNLGFRIIDDSIISTSREILDTTDNIRSMDNKSVRSAKSFNDLQHSMSRHRQKGILPSAVQPNETHISLSILETKGNKRNPVLLTDENINQHPNIIISSTAEDNCILMCHVGGLRNHVVSNNLLLKDVEHIFSALKDTNNKENISEFINSLNPSSINKLSLEWIQSHRLGTIEPKIDFKRTRFKSIENGSIYLIALDECITIGNVSTLPFPILEVKKLGQSNNFSQESNNEDNSFKQLIKSFVTNEFQCSLIPPDLTTWKLCLELVDSNDLQNDLFQLLLRDQYKLSPDDSLSPDEFFQLGKDHLEEEFDLNISTSVSRRSDGSDKKVKTTDKPKEPLKEIKKKPIKYWNEFDEQEEDNLDNTFYINTNGGNGTSDDEESLLLRSSPTDYGFILFSRSFINHIYEFCEKLRNLIRHDKRAPLPVPFDSSKRPQHPTHYGSMASLSSQSTITSYDDVQRYLQYQQQDIEDSQSVYEYRHDEVITFLYLSALLTSCIMASVCLGIVLSLFRGQNNNEIDLEVQNILIAIIIISLLVSLLLICACLLLLFSRFTLAPIWHYISCFIMFFTVTGTVCYGMVEIFF</sequence>
<dbReference type="AlphaFoldDB" id="A0A6C1E2D8"/>
<dbReference type="Proteomes" id="UP000501346">
    <property type="component" value="Chromosome SeII-SeIV"/>
</dbReference>
<feature type="region of interest" description="Disordered" evidence="6">
    <location>
        <begin position="604"/>
        <end position="624"/>
    </location>
</feature>
<evidence type="ECO:0000256" key="4">
    <source>
        <dbReference type="ARBA" id="ARBA00022989"/>
    </source>
</evidence>
<dbReference type="PROSITE" id="PS51382">
    <property type="entry name" value="SPX"/>
    <property type="match status" value="1"/>
</dbReference>
<proteinExistence type="predicted"/>
<feature type="compositionally biased region" description="Basic and acidic residues" evidence="6">
    <location>
        <begin position="607"/>
        <end position="624"/>
    </location>
</feature>
<dbReference type="PANTHER" id="PTHR46140:SF1">
    <property type="entry name" value="VACUOLAR TRANSPORTER CHAPERONE COMPLEX SUBUNIT 4-RELATED"/>
    <property type="match status" value="1"/>
</dbReference>
<accession>A0A6C1E2D8</accession>
<reference evidence="9 10" key="1">
    <citation type="journal article" date="2019" name="BMC Genomics">
        <title>Chromosome level assembly and comparative genome analysis confirm lager-brewing yeasts originated from a single hybridization.</title>
        <authorList>
            <person name="Salazar A.N."/>
            <person name="Gorter de Vries A.R."/>
            <person name="van den Broek M."/>
            <person name="Brouwers N."/>
            <person name="de la Torre Cortes P."/>
            <person name="Kuijpers N.G.A."/>
            <person name="Daran J.G."/>
            <person name="Abeel T."/>
        </authorList>
    </citation>
    <scope>NUCLEOTIDE SEQUENCE [LARGE SCALE GENOMIC DNA]</scope>
    <source>
        <strain evidence="9 10">CBS 1483</strain>
    </source>
</reference>
<keyword evidence="10" id="KW-1185">Reference proteome</keyword>
<comment type="subcellular location">
    <subcellularLocation>
        <location evidence="1">Vacuole membrane</location>
        <topology evidence="1">Multi-pass membrane protein</topology>
    </subcellularLocation>
</comment>
<dbReference type="GO" id="GO:0006799">
    <property type="term" value="P:polyphosphate biosynthetic process"/>
    <property type="evidence" value="ECO:0007669"/>
    <property type="project" value="UniProtKB-ARBA"/>
</dbReference>
<feature type="transmembrane region" description="Helical" evidence="7">
    <location>
        <begin position="808"/>
        <end position="837"/>
    </location>
</feature>
<gene>
    <name evidence="9" type="ORF">GRS66_005895</name>
</gene>
<keyword evidence="2" id="KW-0926">Vacuole</keyword>
<dbReference type="GO" id="GO:0007034">
    <property type="term" value="P:vacuolar transport"/>
    <property type="evidence" value="ECO:0007669"/>
    <property type="project" value="TreeGrafter"/>
</dbReference>
<feature type="domain" description="SPX" evidence="8">
    <location>
        <begin position="1"/>
        <end position="154"/>
    </location>
</feature>
<evidence type="ECO:0000313" key="9">
    <source>
        <dbReference type="EMBL" id="QID83432.1"/>
    </source>
</evidence>
<evidence type="ECO:0000256" key="3">
    <source>
        <dbReference type="ARBA" id="ARBA00022692"/>
    </source>
</evidence>
<dbReference type="CDD" id="cd14474">
    <property type="entry name" value="SPX_YDR089W"/>
    <property type="match status" value="1"/>
</dbReference>
<organism evidence="9 10">
    <name type="scientific">Saccharomyces pastorianus</name>
    <name type="common">Lager yeast</name>
    <name type="synonym">Saccharomyces cerevisiae x Saccharomyces eubayanus</name>
    <dbReference type="NCBI Taxonomy" id="27292"/>
    <lineage>
        <taxon>Eukaryota</taxon>
        <taxon>Fungi</taxon>
        <taxon>Dikarya</taxon>
        <taxon>Ascomycota</taxon>
        <taxon>Saccharomycotina</taxon>
        <taxon>Saccharomycetes</taxon>
        <taxon>Saccharomycetales</taxon>
        <taxon>Saccharomycetaceae</taxon>
        <taxon>Saccharomyces</taxon>
    </lineage>
</organism>
<evidence type="ECO:0000256" key="7">
    <source>
        <dbReference type="SAM" id="Phobius"/>
    </source>
</evidence>
<protein>
    <recommendedName>
        <fullName evidence="8">SPX domain-containing protein</fullName>
    </recommendedName>
</protein>
<dbReference type="InterPro" id="IPR004331">
    <property type="entry name" value="SPX_dom"/>
</dbReference>
<dbReference type="GO" id="GO:0016237">
    <property type="term" value="P:microautophagy"/>
    <property type="evidence" value="ECO:0007669"/>
    <property type="project" value="TreeGrafter"/>
</dbReference>
<name>A0A6C1E2D8_SACPS</name>
<dbReference type="PANTHER" id="PTHR46140">
    <property type="entry name" value="VACUOLAR TRANSPORTER CHAPERONE 1-RELATED"/>
    <property type="match status" value="1"/>
</dbReference>
<evidence type="ECO:0000313" key="10">
    <source>
        <dbReference type="Proteomes" id="UP000501346"/>
    </source>
</evidence>
<keyword evidence="4 7" id="KW-1133">Transmembrane helix</keyword>
<feature type="transmembrane region" description="Helical" evidence="7">
    <location>
        <begin position="843"/>
        <end position="865"/>
    </location>
</feature>
<dbReference type="OrthoDB" id="5588846at2759"/>
<keyword evidence="5 7" id="KW-0472">Membrane</keyword>
<evidence type="ECO:0000256" key="6">
    <source>
        <dbReference type="SAM" id="MobiDB-lite"/>
    </source>
</evidence>
<feature type="region of interest" description="Disordered" evidence="6">
    <location>
        <begin position="209"/>
        <end position="248"/>
    </location>
</feature>
<dbReference type="GO" id="GO:0000329">
    <property type="term" value="C:fungal-type vacuole membrane"/>
    <property type="evidence" value="ECO:0007669"/>
    <property type="project" value="TreeGrafter"/>
</dbReference>
<dbReference type="EMBL" id="CP048999">
    <property type="protein sequence ID" value="QID83432.1"/>
    <property type="molecule type" value="Genomic_DNA"/>
</dbReference>
<evidence type="ECO:0000256" key="1">
    <source>
        <dbReference type="ARBA" id="ARBA00004128"/>
    </source>
</evidence>
<dbReference type="GO" id="GO:0042144">
    <property type="term" value="P:vacuole fusion, non-autophagic"/>
    <property type="evidence" value="ECO:0007669"/>
    <property type="project" value="TreeGrafter"/>
</dbReference>
<feature type="compositionally biased region" description="Low complexity" evidence="6">
    <location>
        <begin position="226"/>
        <end position="246"/>
    </location>
</feature>
<dbReference type="InterPro" id="IPR051572">
    <property type="entry name" value="VTC_Complex_Subunit"/>
</dbReference>
<keyword evidence="3 7" id="KW-0812">Transmembrane</keyword>
<dbReference type="GO" id="GO:0033254">
    <property type="term" value="C:vacuolar transporter chaperone complex"/>
    <property type="evidence" value="ECO:0007669"/>
    <property type="project" value="TreeGrafter"/>
</dbReference>
<feature type="transmembrane region" description="Helical" evidence="7">
    <location>
        <begin position="772"/>
        <end position="796"/>
    </location>
</feature>
<evidence type="ECO:0000256" key="5">
    <source>
        <dbReference type="ARBA" id="ARBA00023136"/>
    </source>
</evidence>